<evidence type="ECO:0000313" key="1">
    <source>
        <dbReference type="EMBL" id="AUB55047.1"/>
    </source>
</evidence>
<sequence length="65" mass="7431">MPKKKVDEDKAFEQALKGKMGWKCSCALEVIDKKTSLHDVTCKKCGITFKTDRNTDTCFRCERGQ</sequence>
<dbReference type="EMBL" id="JABBYL010000031">
    <property type="protein sequence ID" value="NMO09955.1"/>
    <property type="molecule type" value="Genomic_DNA"/>
</dbReference>
<dbReference type="Proteomes" id="UP000232806">
    <property type="component" value="Chromosome"/>
</dbReference>
<evidence type="ECO:0000313" key="2">
    <source>
        <dbReference type="EMBL" id="NMO09955.1"/>
    </source>
</evidence>
<proteinExistence type="predicted"/>
<dbReference type="Proteomes" id="UP000591058">
    <property type="component" value="Unassembled WGS sequence"/>
</dbReference>
<dbReference type="EMBL" id="CP017766">
    <property type="protein sequence ID" value="AUB55047.1"/>
    <property type="molecule type" value="Genomic_DNA"/>
</dbReference>
<protein>
    <submittedName>
        <fullName evidence="1">Uncharacterized protein</fullName>
    </submittedName>
</protein>
<dbReference type="AlphaFoldDB" id="A0A2H4VAC6"/>
<reference evidence="1 3" key="1">
    <citation type="submission" date="2016-10" db="EMBL/GenBank/DDBJ databases">
        <title>Comparative genomics between deep and shallow subseafloor isolates.</title>
        <authorList>
            <person name="Ishii S."/>
            <person name="Miller J.R."/>
            <person name="Sutton G."/>
            <person name="Suzuki S."/>
            <person name="Methe B."/>
            <person name="Inagaki F."/>
            <person name="Imachi H."/>
        </authorList>
    </citation>
    <scope>NUCLEOTIDE SEQUENCE [LARGE SCALE GENOMIC DNA]</scope>
    <source>
        <strain evidence="1 3">MO-MB1</strain>
    </source>
</reference>
<accession>A0A2H4VAC6</accession>
<reference evidence="2 4" key="2">
    <citation type="submission" date="2020-04" db="EMBL/GenBank/DDBJ databases">
        <title>Draft genome of Methanobacterium subterraneum isolated from animal feces.</title>
        <authorList>
            <person name="Ouboter H.T."/>
            <person name="Berger S."/>
            <person name="Gungor E."/>
            <person name="Jetten M.S.M."/>
            <person name="Welte C.U."/>
        </authorList>
    </citation>
    <scope>NUCLEOTIDE SEQUENCE [LARGE SCALE GENOMIC DNA]</scope>
    <source>
        <strain evidence="2">HO_2020</strain>
    </source>
</reference>
<name>A0A2H4VAC6_9EURY</name>
<dbReference type="OrthoDB" id="67305at2157"/>
<evidence type="ECO:0000313" key="3">
    <source>
        <dbReference type="Proteomes" id="UP000232806"/>
    </source>
</evidence>
<evidence type="ECO:0000313" key="4">
    <source>
        <dbReference type="Proteomes" id="UP000591058"/>
    </source>
</evidence>
<dbReference type="RefSeq" id="WP_100905024.1">
    <property type="nucleotide sequence ID" value="NZ_CP017766.1"/>
</dbReference>
<organism evidence="1 3">
    <name type="scientific">Methanobacterium subterraneum</name>
    <dbReference type="NCBI Taxonomy" id="59277"/>
    <lineage>
        <taxon>Archaea</taxon>
        <taxon>Methanobacteriati</taxon>
        <taxon>Methanobacteriota</taxon>
        <taxon>Methanomada group</taxon>
        <taxon>Methanobacteria</taxon>
        <taxon>Methanobacteriales</taxon>
        <taxon>Methanobacteriaceae</taxon>
        <taxon>Methanobacterium</taxon>
    </lineage>
</organism>
<gene>
    <name evidence="1" type="ORF">BK007_02795</name>
    <name evidence="2" type="ORF">HG719_08975</name>
</gene>
<dbReference type="GeneID" id="35123632"/>